<dbReference type="Proteomes" id="UP001059836">
    <property type="component" value="Chromosome"/>
</dbReference>
<dbReference type="PANTHER" id="PTHR34704:SF1">
    <property type="entry name" value="ATPASE"/>
    <property type="match status" value="1"/>
</dbReference>
<evidence type="ECO:0000313" key="2">
    <source>
        <dbReference type="EMBL" id="QHN33748.1"/>
    </source>
</evidence>
<dbReference type="SUPFAM" id="SSF52540">
    <property type="entry name" value="P-loop containing nucleoside triphosphate hydrolases"/>
    <property type="match status" value="1"/>
</dbReference>
<name>A0ABX6IEK2_9ACTN</name>
<gene>
    <name evidence="2" type="ORF">GII31_01335</name>
</gene>
<evidence type="ECO:0000259" key="1">
    <source>
        <dbReference type="Pfam" id="PF03008"/>
    </source>
</evidence>
<dbReference type="Gene3D" id="3.40.50.300">
    <property type="entry name" value="P-loop containing nucleotide triphosphate hydrolases"/>
    <property type="match status" value="1"/>
</dbReference>
<protein>
    <submittedName>
        <fullName evidence="2">AAA family ATPase</fullName>
    </submittedName>
</protein>
<dbReference type="InterPro" id="IPR004256">
    <property type="entry name" value="DUF234"/>
</dbReference>
<proteinExistence type="predicted"/>
<evidence type="ECO:0000313" key="3">
    <source>
        <dbReference type="Proteomes" id="UP001059836"/>
    </source>
</evidence>
<accession>A0ABX6IEK2</accession>
<dbReference type="InterPro" id="IPR027417">
    <property type="entry name" value="P-loop_NTPase"/>
</dbReference>
<dbReference type="EMBL" id="CP045809">
    <property type="protein sequence ID" value="QHN33748.1"/>
    <property type="molecule type" value="Genomic_DNA"/>
</dbReference>
<keyword evidence="3" id="KW-1185">Reference proteome</keyword>
<dbReference type="Pfam" id="PF03008">
    <property type="entry name" value="DUF234"/>
    <property type="match status" value="1"/>
</dbReference>
<feature type="domain" description="DUF234" evidence="1">
    <location>
        <begin position="321"/>
        <end position="418"/>
    </location>
</feature>
<sequence length="473" mass="51738">MFVGRQTQLARLNTLLRHVREDEDAKPGKALLIRGRRRVGKSRLVEEFVDRIDVPHLFFAATGRPVRDELRLFAEEVAASNLPGAAVFNGVHISNWDAALRLLATTLPDDGSVVVLDELPYLVAADNGFEGTLQRAFDRELARKHVLLIGIGSDLAMMEALNEYGRPFHQRATEMVVPPLTPAEVAGLLDLPAADAFDAQLITGGLPLICNEWPVGMPLMDYLQQAVGDPTSALLVSGERSLAAEFPSDVQARTVLQAIGSGERTFANIGRAAGDIPQGSLNRSLTALMAKRIVAADKPLSTKPASKDKRYRIADPYLRFWLSFLGPHLDEIERGRGDRVHSRIRASWTSWRGRAIEPIIREAVERLAPPVILDEHKVPGVVGGYWTRTNNPEIDIVVGDRAPNTKHVIALGSIKWLENAPFDHHDLGTLQAHRTQIPGAAVDTPLIAVARSGTAVDGVVHLTPENLITAYEP</sequence>
<dbReference type="RefSeq" id="WP_213246087.1">
    <property type="nucleotide sequence ID" value="NZ_CP045806.1"/>
</dbReference>
<reference evidence="2" key="1">
    <citation type="journal article" date="2021" name="Nat. Microbiol.">
        <title>Cocultivation of an ultrasmall environmental parasitic bacterium with lytic ability against bacteria associated with wastewater foams.</title>
        <authorList>
            <person name="Batinovic S."/>
            <person name="Rose J.J.A."/>
            <person name="Ratcliffe J."/>
            <person name="Seviour R.J."/>
            <person name="Petrovski S."/>
        </authorList>
    </citation>
    <scope>NUCLEOTIDE SEQUENCE</scope>
    <source>
        <strain evidence="2">CON9</strain>
    </source>
</reference>
<dbReference type="PANTHER" id="PTHR34704">
    <property type="entry name" value="ATPASE"/>
    <property type="match status" value="1"/>
</dbReference>
<organism evidence="2 3">
    <name type="scientific">Gordonia pseudamarae</name>
    <dbReference type="NCBI Taxonomy" id="2831662"/>
    <lineage>
        <taxon>Bacteria</taxon>
        <taxon>Bacillati</taxon>
        <taxon>Actinomycetota</taxon>
        <taxon>Actinomycetes</taxon>
        <taxon>Mycobacteriales</taxon>
        <taxon>Gordoniaceae</taxon>
        <taxon>Gordonia</taxon>
    </lineage>
</organism>